<evidence type="ECO:0000256" key="6">
    <source>
        <dbReference type="ARBA" id="ARBA00022984"/>
    </source>
</evidence>
<keyword evidence="7 10" id="KW-0472">Membrane</keyword>
<evidence type="ECO:0000259" key="13">
    <source>
        <dbReference type="Pfam" id="PF04101"/>
    </source>
</evidence>
<proteinExistence type="inferred from homology"/>
<comment type="caution">
    <text evidence="14">The sequence shown here is derived from an EMBL/GenBank/DDBJ whole genome shotgun (WGS) entry which is preliminary data.</text>
</comment>
<evidence type="ECO:0000256" key="5">
    <source>
        <dbReference type="ARBA" id="ARBA00022960"/>
    </source>
</evidence>
<feature type="binding site" evidence="10">
    <location>
        <position position="197"/>
    </location>
    <ligand>
        <name>UDP-N-acetyl-alpha-D-glucosamine</name>
        <dbReference type="ChEBI" id="CHEBI:57705"/>
    </ligand>
</feature>
<dbReference type="Pfam" id="PF03033">
    <property type="entry name" value="Glyco_transf_28"/>
    <property type="match status" value="1"/>
</dbReference>
<dbReference type="SUPFAM" id="SSF53756">
    <property type="entry name" value="UDP-Glycosyltransferase/glycogen phosphorylase"/>
    <property type="match status" value="1"/>
</dbReference>
<feature type="domain" description="Glycosyltransferase family 28 N-terminal" evidence="12">
    <location>
        <begin position="3"/>
        <end position="143"/>
    </location>
</feature>
<keyword evidence="3 10" id="KW-0328">Glycosyltransferase</keyword>
<evidence type="ECO:0000256" key="7">
    <source>
        <dbReference type="ARBA" id="ARBA00023136"/>
    </source>
</evidence>
<evidence type="ECO:0000256" key="4">
    <source>
        <dbReference type="ARBA" id="ARBA00022679"/>
    </source>
</evidence>
<comment type="catalytic activity">
    <reaction evidence="10">
        <text>di-trans,octa-cis-undecaprenyl diphospho-N-acetyl-alpha-D-muramoyl-L-alanyl-D-glutamyl-meso-2,6-diaminopimeloyl-D-alanyl-D-alanine + UDP-N-acetyl-alpha-D-glucosamine = di-trans,octa-cis-undecaprenyl diphospho-[N-acetyl-alpha-D-glucosaminyl-(1-&gt;4)]-N-acetyl-alpha-D-muramoyl-L-alanyl-D-glutamyl-meso-2,6-diaminopimeloyl-D-alanyl-D-alanine + UDP + H(+)</text>
        <dbReference type="Rhea" id="RHEA:31227"/>
        <dbReference type="ChEBI" id="CHEBI:15378"/>
        <dbReference type="ChEBI" id="CHEBI:57705"/>
        <dbReference type="ChEBI" id="CHEBI:58223"/>
        <dbReference type="ChEBI" id="CHEBI:61387"/>
        <dbReference type="ChEBI" id="CHEBI:61388"/>
        <dbReference type="EC" id="2.4.1.227"/>
    </reaction>
</comment>
<evidence type="ECO:0000259" key="12">
    <source>
        <dbReference type="Pfam" id="PF03033"/>
    </source>
</evidence>
<feature type="binding site" evidence="10">
    <location>
        <position position="125"/>
    </location>
    <ligand>
        <name>UDP-N-acetyl-alpha-D-glucosamine</name>
        <dbReference type="ChEBI" id="CHEBI:57705"/>
    </ligand>
</feature>
<keyword evidence="6 10" id="KW-0573">Peptidoglycan synthesis</keyword>
<dbReference type="PATRIC" id="fig|1703770.3.peg.1785"/>
<reference evidence="14 15" key="1">
    <citation type="journal article" date="2015" name="Microbiome">
        <title>Genomic resolution of linkages in carbon, nitrogen, and sulfur cycling among widespread estuary sediment bacteria.</title>
        <authorList>
            <person name="Baker B.J."/>
            <person name="Lazar C.S."/>
            <person name="Teske A.P."/>
            <person name="Dick G.J."/>
        </authorList>
    </citation>
    <scope>NUCLEOTIDE SEQUENCE [LARGE SCALE GENOMIC DNA]</scope>
    <source>
        <strain evidence="14">DG_24</strain>
    </source>
</reference>
<evidence type="ECO:0000256" key="10">
    <source>
        <dbReference type="HAMAP-Rule" id="MF_00033"/>
    </source>
</evidence>
<dbReference type="InterPro" id="IPR004276">
    <property type="entry name" value="GlycoTrans_28_N"/>
</dbReference>
<keyword evidence="11" id="KW-0812">Transmembrane</keyword>
<comment type="pathway">
    <text evidence="10">Cell wall biogenesis; peptidoglycan biosynthesis.</text>
</comment>
<dbReference type="CDD" id="cd03785">
    <property type="entry name" value="GT28_MurG"/>
    <property type="match status" value="1"/>
</dbReference>
<dbReference type="InterPro" id="IPR006009">
    <property type="entry name" value="GlcNAc_MurG"/>
</dbReference>
<dbReference type="GO" id="GO:0071555">
    <property type="term" value="P:cell wall organization"/>
    <property type="evidence" value="ECO:0007669"/>
    <property type="project" value="UniProtKB-KW"/>
</dbReference>
<feature type="transmembrane region" description="Helical" evidence="11">
    <location>
        <begin position="101"/>
        <end position="121"/>
    </location>
</feature>
<keyword evidence="5 10" id="KW-0133">Cell shape</keyword>
<dbReference type="GO" id="GO:0005886">
    <property type="term" value="C:plasma membrane"/>
    <property type="evidence" value="ECO:0007669"/>
    <property type="project" value="UniProtKB-SubCell"/>
</dbReference>
<evidence type="ECO:0000256" key="8">
    <source>
        <dbReference type="ARBA" id="ARBA00023306"/>
    </source>
</evidence>
<feature type="binding site" evidence="10">
    <location>
        <position position="251"/>
    </location>
    <ligand>
        <name>UDP-N-acetyl-alpha-D-glucosamine</name>
        <dbReference type="ChEBI" id="CHEBI:57705"/>
    </ligand>
</feature>
<dbReference type="GO" id="GO:0005975">
    <property type="term" value="P:carbohydrate metabolic process"/>
    <property type="evidence" value="ECO:0007669"/>
    <property type="project" value="InterPro"/>
</dbReference>
<keyword evidence="11" id="KW-1133">Transmembrane helix</keyword>
<dbReference type="EMBL" id="LIZS01000018">
    <property type="protein sequence ID" value="KPJ53480.1"/>
    <property type="molecule type" value="Genomic_DNA"/>
</dbReference>
<keyword evidence="1 10" id="KW-1003">Cell membrane</keyword>
<dbReference type="GO" id="GO:0009252">
    <property type="term" value="P:peptidoglycan biosynthetic process"/>
    <property type="evidence" value="ECO:0007669"/>
    <property type="project" value="UniProtKB-UniRule"/>
</dbReference>
<dbReference type="GO" id="GO:0051301">
    <property type="term" value="P:cell division"/>
    <property type="evidence" value="ECO:0007669"/>
    <property type="project" value="UniProtKB-KW"/>
</dbReference>
<dbReference type="HAMAP" id="MF_00033">
    <property type="entry name" value="MurG"/>
    <property type="match status" value="1"/>
</dbReference>
<evidence type="ECO:0000256" key="3">
    <source>
        <dbReference type="ARBA" id="ARBA00022676"/>
    </source>
</evidence>
<dbReference type="GO" id="GO:0050511">
    <property type="term" value="F:undecaprenyldiphospho-muramoylpentapeptide beta-N-acetylglucosaminyltransferase activity"/>
    <property type="evidence" value="ECO:0007669"/>
    <property type="project" value="UniProtKB-UniRule"/>
</dbReference>
<dbReference type="PANTHER" id="PTHR21015">
    <property type="entry name" value="UDP-N-ACETYLGLUCOSAMINE--N-ACETYLMURAMYL-(PENTAPEPTIDE) PYROPHOSPHORYL-UNDECAPRENOL N-ACETYLGLUCOSAMINE TRANSFERASE 1"/>
    <property type="match status" value="1"/>
</dbReference>
<keyword evidence="9 10" id="KW-0961">Cell wall biogenesis/degradation</keyword>
<evidence type="ECO:0000256" key="2">
    <source>
        <dbReference type="ARBA" id="ARBA00022618"/>
    </source>
</evidence>
<feature type="binding site" evidence="10">
    <location>
        <position position="296"/>
    </location>
    <ligand>
        <name>UDP-N-acetyl-alpha-D-glucosamine</name>
        <dbReference type="ChEBI" id="CHEBI:57705"/>
    </ligand>
</feature>
<dbReference type="Gene3D" id="3.40.50.2000">
    <property type="entry name" value="Glycogen Phosphorylase B"/>
    <property type="match status" value="2"/>
</dbReference>
<dbReference type="InterPro" id="IPR007235">
    <property type="entry name" value="Glyco_trans_28_C"/>
</dbReference>
<evidence type="ECO:0000313" key="14">
    <source>
        <dbReference type="EMBL" id="KPJ53480.1"/>
    </source>
</evidence>
<dbReference type="Proteomes" id="UP000052008">
    <property type="component" value="Unassembled WGS sequence"/>
</dbReference>
<dbReference type="AlphaFoldDB" id="A0A0S7WTI6"/>
<comment type="function">
    <text evidence="10">Cell wall formation. Catalyzes the transfer of a GlcNAc subunit on undecaprenyl-pyrophosphoryl-MurNAc-pentapeptide (lipid intermediate I) to form undecaprenyl-pyrophosphoryl-MurNAc-(pentapeptide)GlcNAc (lipid intermediate II).</text>
</comment>
<feature type="binding site" evidence="10">
    <location>
        <position position="167"/>
    </location>
    <ligand>
        <name>UDP-N-acetyl-alpha-D-glucosamine</name>
        <dbReference type="ChEBI" id="CHEBI:57705"/>
    </ligand>
</feature>
<evidence type="ECO:0000313" key="15">
    <source>
        <dbReference type="Proteomes" id="UP000052008"/>
    </source>
</evidence>
<dbReference type="GO" id="GO:0051991">
    <property type="term" value="F:UDP-N-acetyl-D-glucosamine:N-acetylmuramoyl-L-alanyl-D-glutamyl-meso-2,6-diaminopimelyl-D-alanyl-D-alanine-diphosphoundecaprenol 4-beta-N-acetylglucosaminlytransferase activity"/>
    <property type="evidence" value="ECO:0007669"/>
    <property type="project" value="RHEA"/>
</dbReference>
<dbReference type="EC" id="2.4.1.227" evidence="10"/>
<comment type="subcellular location">
    <subcellularLocation>
        <location evidence="10">Cell membrane</location>
        <topology evidence="10">Peripheral membrane protein</topology>
        <orientation evidence="10">Cytoplasmic side</orientation>
    </subcellularLocation>
</comment>
<dbReference type="STRING" id="1703770.AMJ39_04505"/>
<protein>
    <recommendedName>
        <fullName evidence="10">UDP-N-acetylglucosamine--N-acetylmuramyl-(pentapeptide) pyrophosphoryl-undecaprenol N-acetylglucosamine transferase</fullName>
        <ecNumber evidence="10">2.4.1.227</ecNumber>
    </recommendedName>
    <alternativeName>
        <fullName evidence="10">Undecaprenyl-PP-MurNAc-pentapeptide-UDPGlcNAc GlcNAc transferase</fullName>
    </alternativeName>
</protein>
<feature type="binding site" evidence="10">
    <location>
        <begin position="10"/>
        <end position="12"/>
    </location>
    <ligand>
        <name>UDP-N-acetyl-alpha-D-glucosamine</name>
        <dbReference type="ChEBI" id="CHEBI:57705"/>
    </ligand>
</feature>
<feature type="transmembrane region" description="Helical" evidence="11">
    <location>
        <begin position="72"/>
        <end position="89"/>
    </location>
</feature>
<evidence type="ECO:0000256" key="9">
    <source>
        <dbReference type="ARBA" id="ARBA00023316"/>
    </source>
</evidence>
<sequence length="377" mass="40389">MKVVLAGGGTGGHIFPALAVADELARLGRDVETVFVGRRRGMERAIFSRSGSQYFGIPARGFVGKGAFEKGVVFPLTLFWGLVQSILVLREVRPHSVVGTGGYVALPVVLAALLLGLPTLIQEQNSIPGMTTRLLAYFADEVHISFPRTSRLLRAKGRVVLSGNPVRRFDTVKSPAEARRSFGLDGQRRTVLLLGGSQGAHSLNRAFVDALPHLAALSDVQFLVQTGPRDVDLVQGAVRETRLSVVVREFIEEMAAAYRSADLVIARAGATTMAELLAVGAPAVLVPFPHSAGGHQEYNAREAERVGAAKAIPDSELSGERLAQVVAGLLEDEHERALMGDRARKLGRSDAARSVAIALLRLADRGLRQEAGRSTRT</sequence>
<dbReference type="PANTHER" id="PTHR21015:SF22">
    <property type="entry name" value="GLYCOSYLTRANSFERASE"/>
    <property type="match status" value="1"/>
</dbReference>
<gene>
    <name evidence="10" type="primary">murG</name>
    <name evidence="14" type="ORF">AMJ39_04505</name>
</gene>
<dbReference type="Pfam" id="PF04101">
    <property type="entry name" value="Glyco_tran_28_C"/>
    <property type="match status" value="1"/>
</dbReference>
<feature type="domain" description="Glycosyl transferase family 28 C-terminal" evidence="13">
    <location>
        <begin position="190"/>
        <end position="352"/>
    </location>
</feature>
<comment type="caution">
    <text evidence="10">Lacks conserved residue(s) required for the propagation of feature annotation.</text>
</comment>
<comment type="similarity">
    <text evidence="10">Belongs to the glycosyltransferase 28 family. MurG subfamily.</text>
</comment>
<dbReference type="UniPathway" id="UPA00219"/>
<organism evidence="14 15">
    <name type="scientific">candidate division TA06 bacterium DG_24</name>
    <dbReference type="NCBI Taxonomy" id="1703770"/>
    <lineage>
        <taxon>Bacteria</taxon>
        <taxon>Bacteria division TA06</taxon>
    </lineage>
</organism>
<dbReference type="NCBIfam" id="TIGR01133">
    <property type="entry name" value="murG"/>
    <property type="match status" value="1"/>
</dbReference>
<evidence type="ECO:0000256" key="11">
    <source>
        <dbReference type="SAM" id="Phobius"/>
    </source>
</evidence>
<keyword evidence="8 10" id="KW-0131">Cell cycle</keyword>
<keyword evidence="2 10" id="KW-0132">Cell division</keyword>
<keyword evidence="4 10" id="KW-0808">Transferase</keyword>
<dbReference type="GO" id="GO:0008360">
    <property type="term" value="P:regulation of cell shape"/>
    <property type="evidence" value="ECO:0007669"/>
    <property type="project" value="UniProtKB-KW"/>
</dbReference>
<accession>A0A0S7WTI6</accession>
<name>A0A0S7WTI6_UNCT6</name>
<evidence type="ECO:0000256" key="1">
    <source>
        <dbReference type="ARBA" id="ARBA00022475"/>
    </source>
</evidence>